<dbReference type="PANTHER" id="PTHR19836">
    <property type="entry name" value="30S RIBOSOMAL PROTEIN S14"/>
    <property type="match status" value="1"/>
</dbReference>
<keyword evidence="6" id="KW-0150">Chloroplast</keyword>
<dbReference type="PROSITE" id="PS00527">
    <property type="entry name" value="RIBOSOMAL_S14"/>
    <property type="match status" value="1"/>
</dbReference>
<name>A0A5B9RFT9_9CHLO</name>
<dbReference type="RefSeq" id="YP_009692085.1">
    <property type="nucleotide sequence ID" value="NC_044704.1"/>
</dbReference>
<accession>A0A5B9RFT9</accession>
<protein>
    <recommendedName>
        <fullName evidence="4 5">Small ribosomal subunit protein uS14c</fullName>
    </recommendedName>
</protein>
<evidence type="ECO:0000256" key="5">
    <source>
        <dbReference type="HAMAP-Rule" id="MF_00537"/>
    </source>
</evidence>
<proteinExistence type="inferred from homology"/>
<keyword evidence="3 5" id="KW-0687">Ribonucleoprotein</keyword>
<dbReference type="SUPFAM" id="SSF57716">
    <property type="entry name" value="Glucocorticoid receptor-like (DNA-binding domain)"/>
    <property type="match status" value="1"/>
</dbReference>
<comment type="similarity">
    <text evidence="1 5">Belongs to the universal ribosomal protein uS14 family.</text>
</comment>
<dbReference type="Gene3D" id="1.10.287.1480">
    <property type="match status" value="1"/>
</dbReference>
<dbReference type="EMBL" id="MN056173">
    <property type="protein sequence ID" value="QEG77711.1"/>
    <property type="molecule type" value="Genomic_DNA"/>
</dbReference>
<dbReference type="Pfam" id="PF00253">
    <property type="entry name" value="Ribosomal_S14"/>
    <property type="match status" value="1"/>
</dbReference>
<dbReference type="NCBIfam" id="NF006477">
    <property type="entry name" value="PRK08881.1"/>
    <property type="match status" value="1"/>
</dbReference>
<evidence type="ECO:0000313" key="6">
    <source>
        <dbReference type="EMBL" id="QEG77711.1"/>
    </source>
</evidence>
<dbReference type="GO" id="GO:0019843">
    <property type="term" value="F:rRNA binding"/>
    <property type="evidence" value="ECO:0007669"/>
    <property type="project" value="UniProtKB-UniRule"/>
</dbReference>
<organism evidence="6">
    <name type="scientific">Microrhizoidea pickettheapsiorum</name>
    <dbReference type="NCBI Taxonomy" id="2604950"/>
    <lineage>
        <taxon>Eukaryota</taxon>
        <taxon>Viridiplantae</taxon>
        <taxon>Chlorophyta</taxon>
        <taxon>Mamiellophyceae</taxon>
        <taxon>Dolichomastigales</taxon>
        <taxon>Dolichomastigales incertae sedis</taxon>
        <taxon>Microrhizoidea</taxon>
    </lineage>
</organism>
<evidence type="ECO:0000256" key="1">
    <source>
        <dbReference type="ARBA" id="ARBA00009083"/>
    </source>
</evidence>
<evidence type="ECO:0000256" key="2">
    <source>
        <dbReference type="ARBA" id="ARBA00022980"/>
    </source>
</evidence>
<dbReference type="InterPro" id="IPR023036">
    <property type="entry name" value="Ribosomal_uS14_bac/plastid"/>
</dbReference>
<dbReference type="GO" id="GO:0003735">
    <property type="term" value="F:structural constituent of ribosome"/>
    <property type="evidence" value="ECO:0007669"/>
    <property type="project" value="InterPro"/>
</dbReference>
<keyword evidence="2 5" id="KW-0689">Ribosomal protein</keyword>
<dbReference type="AlphaFoldDB" id="A0A5B9RFT9"/>
<dbReference type="GeneID" id="41796869"/>
<gene>
    <name evidence="5 6" type="primary">rps14</name>
</gene>
<reference evidence="6" key="1">
    <citation type="journal article" date="2019" name="J. Phycol.">
        <title>A new marine prasinophyte genus alternates between a flagellate and a dominant benthic stage with microrhizoids for adhesion.</title>
        <authorList>
            <person name="Wetherbee R."/>
            <person name="Marcelino V.R."/>
            <person name="Costa J.F."/>
            <person name="Grant B."/>
            <person name="Crawford S."/>
            <person name="Waller R.F."/>
            <person name="Andersen R.A."/>
            <person name="Berry D."/>
            <person name="McFadden G.I."/>
            <person name="Verbruggen H."/>
        </authorList>
    </citation>
    <scope>NUCLEOTIDE SEQUENCE</scope>
</reference>
<dbReference type="HAMAP" id="MF_00537">
    <property type="entry name" value="Ribosomal_uS14_1"/>
    <property type="match status" value="1"/>
</dbReference>
<dbReference type="InterPro" id="IPR018271">
    <property type="entry name" value="Ribosomal_uS14_CS"/>
</dbReference>
<dbReference type="InterPro" id="IPR001209">
    <property type="entry name" value="Ribosomal_uS14"/>
</dbReference>
<keyword evidence="5" id="KW-0694">RNA-binding</keyword>
<keyword evidence="5" id="KW-0699">rRNA-binding</keyword>
<geneLocation type="chloroplast" evidence="6"/>
<dbReference type="GO" id="GO:0006412">
    <property type="term" value="P:translation"/>
    <property type="evidence" value="ECO:0007669"/>
    <property type="project" value="UniProtKB-UniRule"/>
</dbReference>
<evidence type="ECO:0000256" key="4">
    <source>
        <dbReference type="ARBA" id="ARBA00035247"/>
    </source>
</evidence>
<dbReference type="PANTHER" id="PTHR19836:SF19">
    <property type="entry name" value="SMALL RIBOSOMAL SUBUNIT PROTEIN US14M"/>
    <property type="match status" value="1"/>
</dbReference>
<dbReference type="GO" id="GO:0009507">
    <property type="term" value="C:chloroplast"/>
    <property type="evidence" value="ECO:0007669"/>
    <property type="project" value="UniProtKB-SubCell"/>
</dbReference>
<dbReference type="FunFam" id="1.10.287.1480:FF:000001">
    <property type="entry name" value="30S ribosomal protein S14"/>
    <property type="match status" value="1"/>
</dbReference>
<sequence>MAKKSFIERETKRRLLVEKYAQKRALLKNQLEETPSLREKLILHQKIQKLPRNSARVRLRNRCKITGRPRGFYRDFALSRQSLREYAQKGMLPGVIKSSW</sequence>
<keyword evidence="6" id="KW-0934">Plastid</keyword>
<comment type="subunit">
    <text evidence="5">Part of the 30S ribosomal subunit.</text>
</comment>
<comment type="function">
    <text evidence="5">Binds 16S rRNA, required for the assembly of 30S particles.</text>
</comment>
<comment type="subcellular location">
    <subcellularLocation>
        <location evidence="5">Plastid</location>
        <location evidence="5">Chloroplast</location>
    </subcellularLocation>
</comment>
<evidence type="ECO:0000256" key="3">
    <source>
        <dbReference type="ARBA" id="ARBA00023274"/>
    </source>
</evidence>
<dbReference type="GO" id="GO:0015935">
    <property type="term" value="C:small ribosomal subunit"/>
    <property type="evidence" value="ECO:0007669"/>
    <property type="project" value="TreeGrafter"/>
</dbReference>